<dbReference type="EMBL" id="NCMJ01000124">
    <property type="protein sequence ID" value="PLE25556.1"/>
    <property type="molecule type" value="Genomic_DNA"/>
</dbReference>
<dbReference type="Proteomes" id="UP000234439">
    <property type="component" value="Unassembled WGS sequence"/>
</dbReference>
<evidence type="ECO:0000313" key="5">
    <source>
        <dbReference type="EMBL" id="SYH35499.1"/>
    </source>
</evidence>
<dbReference type="Proteomes" id="UP000031820">
    <property type="component" value="Unassembled WGS sequence"/>
</dbReference>
<reference evidence="3 7" key="2">
    <citation type="journal article" date="2017" name="J. Infect. Dis.">
        <title>An Analysis of the Epidemic of Klebsiella pneumoniae Carbapenemase-Producing K. pneumoniae: Convergence of Two Evolutionary Mechanisms Creates the Perfect Storm.</title>
        <authorList>
            <person name="Rojas L.J."/>
            <person name="Weinstock G.M."/>
            <person name="De La Cadena E."/>
            <person name="Diaz L."/>
            <person name="Rios R."/>
            <person name="Hanson B.M."/>
            <person name="Brown J.S."/>
            <person name="Vats P."/>
            <person name="Phillips D.S."/>
            <person name="Nguyen H."/>
            <person name="Hujer K.M."/>
            <person name="Correa A."/>
            <person name="Adams M.D."/>
            <person name="Perez F."/>
            <person name="Sodergren E."/>
            <person name="Narechania A."/>
            <person name="Planet P.J."/>
            <person name="Villegas M.V."/>
            <person name="Bonomo R.A."/>
            <person name="Arias C.A."/>
        </authorList>
    </citation>
    <scope>NUCLEOTIDE SEQUENCE [LARGE SCALE GENOMIC DNA]</scope>
    <source>
        <strain evidence="3 7">COL-Kpn30</strain>
    </source>
</reference>
<evidence type="ECO:0000313" key="2">
    <source>
        <dbReference type="EMBL" id="KII03752.1"/>
    </source>
</evidence>
<keyword evidence="1" id="KW-0472">Membrane</keyword>
<dbReference type="GeneID" id="69755141"/>
<sequence>MESLISSIWNFDGLINSALIFVTFGLLGVFIWKRAGSAYSLLNRLWEFCLGGKTFHDGKINAYFNERNDVERFNVLFNVGARNKEEIKSLINWTKKKNIDIRHVTAAKGWFEISTLKAIKPLFIANVGVFVSCVLTMLLLSNFMLLALKPSALVRLGDDKSWVWINDHIAESSIWTNNYLPLNWTEWKLDKKQCESEDFDKTVFSEKAGISVRSVDRICENFSSGSLSDTINNIIKNQKLAWVLAIYPFIFTIICFFSLLRRGAASKLYNEVHNSQN</sequence>
<dbReference type="EMBL" id="JRRF01000015">
    <property type="protein sequence ID" value="KII03752.1"/>
    <property type="molecule type" value="Genomic_DNA"/>
</dbReference>
<feature type="transmembrane region" description="Helical" evidence="1">
    <location>
        <begin position="13"/>
        <end position="32"/>
    </location>
</feature>
<feature type="transmembrane region" description="Helical" evidence="1">
    <location>
        <begin position="123"/>
        <end position="148"/>
    </location>
</feature>
<dbReference type="EMBL" id="UKUT01000010">
    <property type="protein sequence ID" value="SYH35499.1"/>
    <property type="molecule type" value="Genomic_DNA"/>
</dbReference>
<evidence type="ECO:0000313" key="4">
    <source>
        <dbReference type="EMBL" id="STT03067.1"/>
    </source>
</evidence>
<protein>
    <submittedName>
        <fullName evidence="4">Uncharacterized protein</fullName>
    </submittedName>
</protein>
<organism evidence="4 8">
    <name type="scientific">Klebsiella pneumoniae</name>
    <dbReference type="NCBI Taxonomy" id="573"/>
    <lineage>
        <taxon>Bacteria</taxon>
        <taxon>Pseudomonadati</taxon>
        <taxon>Pseudomonadota</taxon>
        <taxon>Gammaproteobacteria</taxon>
        <taxon>Enterobacterales</taxon>
        <taxon>Enterobacteriaceae</taxon>
        <taxon>Klebsiella/Raoultella group</taxon>
        <taxon>Klebsiella</taxon>
        <taxon>Klebsiella pneumoniae complex</taxon>
    </lineage>
</organism>
<accession>A0A4V0GTW6</accession>
<dbReference type="AlphaFoldDB" id="A0A060VLJ5"/>
<evidence type="ECO:0000313" key="8">
    <source>
        <dbReference type="Proteomes" id="UP000255518"/>
    </source>
</evidence>
<keyword evidence="1" id="KW-1133">Transmembrane helix</keyword>
<dbReference type="InterPro" id="IPR046188">
    <property type="entry name" value="DUF6216"/>
</dbReference>
<accession>A0A060VLJ5</accession>
<name>A0A060VLJ5_KLEPN</name>
<dbReference type="Proteomes" id="UP000258673">
    <property type="component" value="Unassembled WGS sequence"/>
</dbReference>
<evidence type="ECO:0000313" key="6">
    <source>
        <dbReference type="Proteomes" id="UP000031820"/>
    </source>
</evidence>
<feature type="transmembrane region" description="Helical" evidence="1">
    <location>
        <begin position="240"/>
        <end position="260"/>
    </location>
</feature>
<evidence type="ECO:0000256" key="1">
    <source>
        <dbReference type="SAM" id="Phobius"/>
    </source>
</evidence>
<keyword evidence="1" id="KW-0812">Transmembrane</keyword>
<reference evidence="5 9" key="4">
    <citation type="submission" date="2018-08" db="EMBL/GenBank/DDBJ databases">
        <authorList>
            <consortium name="Pathogen Informatics"/>
        </authorList>
    </citation>
    <scope>NUCLEOTIDE SEQUENCE [LARGE SCALE GENOMIC DNA]</scope>
    <source>
        <strain evidence="5 9">EuSCAPE_IT093</strain>
    </source>
</reference>
<reference evidence="4 8" key="3">
    <citation type="submission" date="2018-06" db="EMBL/GenBank/DDBJ databases">
        <authorList>
            <consortium name="Pathogen Informatics"/>
            <person name="Doyle S."/>
        </authorList>
    </citation>
    <scope>NUCLEOTIDE SEQUENCE [LARGE SCALE GENOMIC DNA]</scope>
    <source>
        <strain evidence="4 8">NCTC13443</strain>
    </source>
</reference>
<gene>
    <name evidence="3" type="ORF">B6I68_22060</name>
    <name evidence="2" type="ORF">LS45_17775</name>
    <name evidence="4" type="ORF">NCTC13443_03428</name>
    <name evidence="5" type="ORF">SAMEA3515122_04212</name>
</gene>
<evidence type="ECO:0000313" key="7">
    <source>
        <dbReference type="Proteomes" id="UP000234439"/>
    </source>
</evidence>
<evidence type="ECO:0000313" key="3">
    <source>
        <dbReference type="EMBL" id="PLE25556.1"/>
    </source>
</evidence>
<reference evidence="2 6" key="1">
    <citation type="submission" date="2014-10" db="EMBL/GenBank/DDBJ databases">
        <title>Plasmid movement, recombination, and chromosomal integration amongst multidrug resistant commensal Escherichia coli clones within a single commercial turkey flock.</title>
        <authorList>
            <person name="Lang K."/>
            <person name="Dorn K."/>
            <person name="Danzeisen J."/>
            <person name="Johnson T."/>
        </authorList>
    </citation>
    <scope>NUCLEOTIDE SEQUENCE [LARGE SCALE GENOMIC DNA]</scope>
    <source>
        <strain evidence="2 6">UMNturkey9</strain>
    </source>
</reference>
<dbReference type="Proteomes" id="UP000255518">
    <property type="component" value="Unassembled WGS sequence"/>
</dbReference>
<dbReference type="EMBL" id="UGKT01000001">
    <property type="protein sequence ID" value="STT03067.1"/>
    <property type="molecule type" value="Genomic_DNA"/>
</dbReference>
<dbReference type="RefSeq" id="WP_004176445.1">
    <property type="nucleotide sequence ID" value="NZ_AP018750.1"/>
</dbReference>
<dbReference type="Pfam" id="PF19723">
    <property type="entry name" value="DUF6216"/>
    <property type="match status" value="1"/>
</dbReference>
<proteinExistence type="predicted"/>
<evidence type="ECO:0000313" key="9">
    <source>
        <dbReference type="Proteomes" id="UP000258673"/>
    </source>
</evidence>